<dbReference type="GO" id="GO:0005634">
    <property type="term" value="C:nucleus"/>
    <property type="evidence" value="ECO:0007669"/>
    <property type="project" value="UniProtKB-SubCell"/>
</dbReference>
<reference evidence="18 19" key="1">
    <citation type="journal article" date="2019" name="Nat. Ecol. Evol.">
        <title>Megaphylogeny resolves global patterns of mushroom evolution.</title>
        <authorList>
            <person name="Varga T."/>
            <person name="Krizsan K."/>
            <person name="Foldi C."/>
            <person name="Dima B."/>
            <person name="Sanchez-Garcia M."/>
            <person name="Sanchez-Ramirez S."/>
            <person name="Szollosi G.J."/>
            <person name="Szarkandi J.G."/>
            <person name="Papp V."/>
            <person name="Albert L."/>
            <person name="Andreopoulos W."/>
            <person name="Angelini C."/>
            <person name="Antonin V."/>
            <person name="Barry K.W."/>
            <person name="Bougher N.L."/>
            <person name="Buchanan P."/>
            <person name="Buyck B."/>
            <person name="Bense V."/>
            <person name="Catcheside P."/>
            <person name="Chovatia M."/>
            <person name="Cooper J."/>
            <person name="Damon W."/>
            <person name="Desjardin D."/>
            <person name="Finy P."/>
            <person name="Geml J."/>
            <person name="Haridas S."/>
            <person name="Hughes K."/>
            <person name="Justo A."/>
            <person name="Karasinski D."/>
            <person name="Kautmanova I."/>
            <person name="Kiss B."/>
            <person name="Kocsube S."/>
            <person name="Kotiranta H."/>
            <person name="LaButti K.M."/>
            <person name="Lechner B.E."/>
            <person name="Liimatainen K."/>
            <person name="Lipzen A."/>
            <person name="Lukacs Z."/>
            <person name="Mihaltcheva S."/>
            <person name="Morgado L.N."/>
            <person name="Niskanen T."/>
            <person name="Noordeloos M.E."/>
            <person name="Ohm R.A."/>
            <person name="Ortiz-Santana B."/>
            <person name="Ovrebo C."/>
            <person name="Racz N."/>
            <person name="Riley R."/>
            <person name="Savchenko A."/>
            <person name="Shiryaev A."/>
            <person name="Soop K."/>
            <person name="Spirin V."/>
            <person name="Szebenyi C."/>
            <person name="Tomsovsky M."/>
            <person name="Tulloss R.E."/>
            <person name="Uehling J."/>
            <person name="Grigoriev I.V."/>
            <person name="Vagvolgyi C."/>
            <person name="Papp T."/>
            <person name="Martin F.M."/>
            <person name="Miettinen O."/>
            <person name="Hibbett D.S."/>
            <person name="Nagy L.G."/>
        </authorList>
    </citation>
    <scope>NUCLEOTIDE SEQUENCE [LARGE SCALE GENOMIC DNA]</scope>
    <source>
        <strain evidence="18 19">CBS 166.37</strain>
    </source>
</reference>
<evidence type="ECO:0000256" key="8">
    <source>
        <dbReference type="ARBA" id="ARBA00022801"/>
    </source>
</evidence>
<dbReference type="STRING" id="68775.A0A5C3LKW2"/>
<dbReference type="SUPFAM" id="SSF53927">
    <property type="entry name" value="Cytidine deaminase-like"/>
    <property type="match status" value="1"/>
</dbReference>
<gene>
    <name evidence="18" type="ORF">BDQ12DRAFT_690713</name>
</gene>
<dbReference type="PROSITE" id="PS00903">
    <property type="entry name" value="CYT_DCMP_DEAMINASES_1"/>
    <property type="match status" value="1"/>
</dbReference>
<evidence type="ECO:0000256" key="5">
    <source>
        <dbReference type="ARBA" id="ARBA00011738"/>
    </source>
</evidence>
<evidence type="ECO:0000256" key="11">
    <source>
        <dbReference type="ARBA" id="ARBA00050113"/>
    </source>
</evidence>
<comment type="catalytic activity">
    <reaction evidence="11">
        <text>cytosine + H2O + H(+) = uracil + NH4(+)</text>
        <dbReference type="Rhea" id="RHEA:20605"/>
        <dbReference type="ChEBI" id="CHEBI:15377"/>
        <dbReference type="ChEBI" id="CHEBI:15378"/>
        <dbReference type="ChEBI" id="CHEBI:16040"/>
        <dbReference type="ChEBI" id="CHEBI:17568"/>
        <dbReference type="ChEBI" id="CHEBI:28938"/>
        <dbReference type="EC" id="3.5.4.1"/>
    </reaction>
</comment>
<dbReference type="GO" id="GO:0008270">
    <property type="term" value="F:zinc ion binding"/>
    <property type="evidence" value="ECO:0007669"/>
    <property type="project" value="InterPro"/>
</dbReference>
<dbReference type="GO" id="GO:0004131">
    <property type="term" value="F:cytosine deaminase activity"/>
    <property type="evidence" value="ECO:0007669"/>
    <property type="project" value="UniProtKB-EC"/>
</dbReference>
<evidence type="ECO:0000256" key="10">
    <source>
        <dbReference type="ARBA" id="ARBA00023242"/>
    </source>
</evidence>
<dbReference type="GO" id="GO:0005737">
    <property type="term" value="C:cytoplasm"/>
    <property type="evidence" value="ECO:0007669"/>
    <property type="project" value="UniProtKB-SubCell"/>
</dbReference>
<dbReference type="FunFam" id="3.40.140.10:FF:000016">
    <property type="entry name" value="Cytosine deaminase"/>
    <property type="match status" value="1"/>
</dbReference>
<dbReference type="GO" id="GO:0019858">
    <property type="term" value="P:cytosine metabolic process"/>
    <property type="evidence" value="ECO:0007669"/>
    <property type="project" value="UniProtKB-ARBA"/>
</dbReference>
<evidence type="ECO:0000256" key="2">
    <source>
        <dbReference type="ARBA" id="ARBA00004123"/>
    </source>
</evidence>
<evidence type="ECO:0000256" key="16">
    <source>
        <dbReference type="ARBA" id="ARBA00084039"/>
    </source>
</evidence>
<evidence type="ECO:0000256" key="12">
    <source>
        <dbReference type="ARBA" id="ARBA00056232"/>
    </source>
</evidence>
<dbReference type="CDD" id="cd01285">
    <property type="entry name" value="nucleoside_deaminase"/>
    <property type="match status" value="1"/>
</dbReference>
<organism evidence="18 19">
    <name type="scientific">Crucibulum laeve</name>
    <dbReference type="NCBI Taxonomy" id="68775"/>
    <lineage>
        <taxon>Eukaryota</taxon>
        <taxon>Fungi</taxon>
        <taxon>Dikarya</taxon>
        <taxon>Basidiomycota</taxon>
        <taxon>Agaricomycotina</taxon>
        <taxon>Agaricomycetes</taxon>
        <taxon>Agaricomycetidae</taxon>
        <taxon>Agaricales</taxon>
        <taxon>Agaricineae</taxon>
        <taxon>Nidulariaceae</taxon>
        <taxon>Crucibulum</taxon>
    </lineage>
</organism>
<dbReference type="Proteomes" id="UP000308652">
    <property type="component" value="Unassembled WGS sequence"/>
</dbReference>
<name>A0A5C3LKW2_9AGAR</name>
<dbReference type="Pfam" id="PF00383">
    <property type="entry name" value="dCMP_cyt_deam_1"/>
    <property type="match status" value="1"/>
</dbReference>
<protein>
    <recommendedName>
        <fullName evidence="15">Cytosine deaminase</fullName>
        <ecNumber evidence="14">3.5.4.1</ecNumber>
    </recommendedName>
    <alternativeName>
        <fullName evidence="16">Cytosine aminohydrolase</fullName>
    </alternativeName>
</protein>
<dbReference type="InterPro" id="IPR002125">
    <property type="entry name" value="CMP_dCMP_dom"/>
</dbReference>
<comment type="function">
    <text evidence="12">Catalyzes the hydrolytic deamination of cytosine to uracil or 5-methylcytosine to thymine. Is involved in the pyrimidine salvage pathway, which allows the cell to utilize cytosine for pyrimidine nucleotide synthesis.</text>
</comment>
<evidence type="ECO:0000256" key="4">
    <source>
        <dbReference type="ARBA" id="ARBA00006576"/>
    </source>
</evidence>
<dbReference type="PANTHER" id="PTHR11079:SF190">
    <property type="entry name" value="CYTOSINE DEAMINASE"/>
    <property type="match status" value="1"/>
</dbReference>
<dbReference type="InterPro" id="IPR016193">
    <property type="entry name" value="Cytidine_deaminase-like"/>
</dbReference>
<keyword evidence="10" id="KW-0539">Nucleus</keyword>
<dbReference type="PROSITE" id="PS51747">
    <property type="entry name" value="CYT_DCMP_DEAMINASES_2"/>
    <property type="match status" value="1"/>
</dbReference>
<evidence type="ECO:0000256" key="14">
    <source>
        <dbReference type="ARBA" id="ARBA00066550"/>
    </source>
</evidence>
<comment type="similarity">
    <text evidence="4">Belongs to the cytidine and deoxycytidylate deaminase family.</text>
</comment>
<sequence length="162" mass="17792">MPAQRISSMDEEGLRLAFEEAKKSYSEGGIPIGSVLLRPNASKPNGIEVLGSGHNERIQKSSATLHGEISALEDAGRLKPEVYRNSTIYTTLSPCSMCTGAILLYKIPRVVIGENKNFLGGEDLLRDRGVEVIVIGDKDCQELMARFIEEKPEEWNEDIGGE</sequence>
<evidence type="ECO:0000256" key="15">
    <source>
        <dbReference type="ARBA" id="ARBA00074321"/>
    </source>
</evidence>
<dbReference type="EMBL" id="ML213642">
    <property type="protein sequence ID" value="TFK33759.1"/>
    <property type="molecule type" value="Genomic_DNA"/>
</dbReference>
<keyword evidence="7" id="KW-0479">Metal-binding</keyword>
<keyword evidence="8" id="KW-0378">Hydrolase</keyword>
<evidence type="ECO:0000256" key="3">
    <source>
        <dbReference type="ARBA" id="ARBA00004496"/>
    </source>
</evidence>
<dbReference type="Gene3D" id="3.40.140.10">
    <property type="entry name" value="Cytidine Deaminase, domain 2"/>
    <property type="match status" value="1"/>
</dbReference>
<proteinExistence type="inferred from homology"/>
<evidence type="ECO:0000256" key="13">
    <source>
        <dbReference type="ARBA" id="ARBA00060700"/>
    </source>
</evidence>
<evidence type="ECO:0000256" key="1">
    <source>
        <dbReference type="ARBA" id="ARBA00001947"/>
    </source>
</evidence>
<dbReference type="GO" id="GO:0008835">
    <property type="term" value="F:diaminohydroxyphosphoribosylaminopyrimidine deaminase activity"/>
    <property type="evidence" value="ECO:0007669"/>
    <property type="project" value="TreeGrafter"/>
</dbReference>
<keyword evidence="9" id="KW-0862">Zinc</keyword>
<dbReference type="GO" id="GO:0046087">
    <property type="term" value="P:cytidine metabolic process"/>
    <property type="evidence" value="ECO:0007669"/>
    <property type="project" value="TreeGrafter"/>
</dbReference>
<dbReference type="GO" id="GO:0008655">
    <property type="term" value="P:pyrimidine-containing compound salvage"/>
    <property type="evidence" value="ECO:0007669"/>
    <property type="project" value="TreeGrafter"/>
</dbReference>
<keyword evidence="19" id="KW-1185">Reference proteome</keyword>
<evidence type="ECO:0000256" key="6">
    <source>
        <dbReference type="ARBA" id="ARBA00022490"/>
    </source>
</evidence>
<evidence type="ECO:0000256" key="9">
    <source>
        <dbReference type="ARBA" id="ARBA00022833"/>
    </source>
</evidence>
<dbReference type="InterPro" id="IPR016192">
    <property type="entry name" value="APOBEC/CMP_deaminase_Zn-bd"/>
</dbReference>
<comment type="subunit">
    <text evidence="5">Homodimer.</text>
</comment>
<evidence type="ECO:0000313" key="19">
    <source>
        <dbReference type="Proteomes" id="UP000308652"/>
    </source>
</evidence>
<accession>A0A5C3LKW2</accession>
<dbReference type="PANTHER" id="PTHR11079">
    <property type="entry name" value="CYTOSINE DEAMINASE FAMILY MEMBER"/>
    <property type="match status" value="1"/>
</dbReference>
<evidence type="ECO:0000256" key="7">
    <source>
        <dbReference type="ARBA" id="ARBA00022723"/>
    </source>
</evidence>
<comment type="subcellular location">
    <subcellularLocation>
        <location evidence="3">Cytoplasm</location>
    </subcellularLocation>
    <subcellularLocation>
        <location evidence="2">Nucleus</location>
    </subcellularLocation>
</comment>
<keyword evidence="6" id="KW-0963">Cytoplasm</keyword>
<dbReference type="AlphaFoldDB" id="A0A5C3LKW2"/>
<evidence type="ECO:0000259" key="17">
    <source>
        <dbReference type="PROSITE" id="PS51747"/>
    </source>
</evidence>
<comment type="pathway">
    <text evidence="13">Pyrimidine metabolism; UMP biosynthesis via salvage pathway; uracil from cytosine: step 1/1.</text>
</comment>
<feature type="domain" description="CMP/dCMP-type deaminase" evidence="17">
    <location>
        <begin position="8"/>
        <end position="132"/>
    </location>
</feature>
<dbReference type="OrthoDB" id="408702at2759"/>
<dbReference type="EC" id="3.5.4.1" evidence="14"/>
<comment type="cofactor">
    <cofactor evidence="1">
        <name>Zn(2+)</name>
        <dbReference type="ChEBI" id="CHEBI:29105"/>
    </cofactor>
</comment>
<evidence type="ECO:0000313" key="18">
    <source>
        <dbReference type="EMBL" id="TFK33759.1"/>
    </source>
</evidence>